<dbReference type="KEGG" id="mch:Mchl_5437"/>
<dbReference type="PANTHER" id="PTHR30349">
    <property type="entry name" value="PHAGE INTEGRASE-RELATED"/>
    <property type="match status" value="1"/>
</dbReference>
<dbReference type="InterPro" id="IPR013762">
    <property type="entry name" value="Integrase-like_cat_sf"/>
</dbReference>
<dbReference type="AlphaFoldDB" id="B7L2Y3"/>
<dbReference type="Proteomes" id="UP000002385">
    <property type="component" value="Plasmid pCMU01"/>
</dbReference>
<evidence type="ECO:0000256" key="1">
    <source>
        <dbReference type="ARBA" id="ARBA00008857"/>
    </source>
</evidence>
<gene>
    <name evidence="7" type="ordered locus">Mchl_5437</name>
</gene>
<sequence>MPKGSRNDTRWLESHHGSWRVTIAVPRELQKTLGTRLKKPLNTDSLSLANRLKFKAVAELKERIELAREAALGNPRGIMREAAGIAELSRRVTCDEERDELQAAIRERAAEIVGPDAREIVDPRTGEAFPLPDPRRATLAADFVAVANGRATPLAMHHAEFLAEAGNKERTRADDVRAIQYLTEWCRRERLPATLEAVTPAVALRFKRALGELAGGIEPATQKKYLGRLSVYWAYMAENEYVGANVWAGLKIKRKKVDPREEERAFTDDEVRRLMEGPAPAKLRDVMAIGALTGARLDAIVDLKVKDCIDGAFTFKPQKKEPCERDVPIHPALADLVATRSAGRAPDDDLFPEWPKPRKAGSLRERSFKTSNAFTAYRRLVGVDQVLPGKRRSLVNFHSFRRWFITKAEQADVAEPLIAAIVGHKRTGITLGRYSQGPAMKQARRAVAKVKLPPLNGEPVPEVRGLRPPPR</sequence>
<organism evidence="7 8">
    <name type="scientific">Methylorubrum extorquens (strain CM4 / NCIMB 13688)</name>
    <name type="common">Methylobacterium extorquens</name>
    <dbReference type="NCBI Taxonomy" id="440085"/>
    <lineage>
        <taxon>Bacteria</taxon>
        <taxon>Pseudomonadati</taxon>
        <taxon>Pseudomonadota</taxon>
        <taxon>Alphaproteobacteria</taxon>
        <taxon>Hyphomicrobiales</taxon>
        <taxon>Methylobacteriaceae</taxon>
        <taxon>Methylorubrum</taxon>
    </lineage>
</organism>
<evidence type="ECO:0000256" key="2">
    <source>
        <dbReference type="ARBA" id="ARBA00022908"/>
    </source>
</evidence>
<dbReference type="GO" id="GO:0015074">
    <property type="term" value="P:DNA integration"/>
    <property type="evidence" value="ECO:0007669"/>
    <property type="project" value="UniProtKB-KW"/>
</dbReference>
<dbReference type="InterPro" id="IPR050090">
    <property type="entry name" value="Tyrosine_recombinase_XerCD"/>
</dbReference>
<evidence type="ECO:0000313" key="8">
    <source>
        <dbReference type="Proteomes" id="UP000002385"/>
    </source>
</evidence>
<dbReference type="HOGENOM" id="CLU_038358_1_1_5"/>
<dbReference type="PROSITE" id="PS51898">
    <property type="entry name" value="TYR_RECOMBINASE"/>
    <property type="match status" value="1"/>
</dbReference>
<dbReference type="GO" id="GO:0006310">
    <property type="term" value="P:DNA recombination"/>
    <property type="evidence" value="ECO:0007669"/>
    <property type="project" value="UniProtKB-KW"/>
</dbReference>
<feature type="domain" description="Tyr recombinase" evidence="6">
    <location>
        <begin position="261"/>
        <end position="448"/>
    </location>
</feature>
<reference evidence="7 8" key="2">
    <citation type="journal article" date="2012" name="J. Bacteriol.">
        <title>Complete genome sequences of six strains of the genus Methylobacterium.</title>
        <authorList>
            <person name="Marx C.J."/>
            <person name="Bringel F."/>
            <person name="Chistoserdova L."/>
            <person name="Moulin L."/>
            <person name="Farhan Ul Haque M."/>
            <person name="Fleischman D.E."/>
            <person name="Gruffaz C."/>
            <person name="Jourand P."/>
            <person name="Knief C."/>
            <person name="Lee M.C."/>
            <person name="Muller E.E."/>
            <person name="Nadalig T."/>
            <person name="Peyraud R."/>
            <person name="Roselli S."/>
            <person name="Russ L."/>
            <person name="Goodwin L.A."/>
            <person name="Ivanova N."/>
            <person name="Kyrpides N."/>
            <person name="Lajus A."/>
            <person name="Land M.L."/>
            <person name="Medigue C."/>
            <person name="Mikhailova N."/>
            <person name="Nolan M."/>
            <person name="Woyke T."/>
            <person name="Stolyar S."/>
            <person name="Vorholt J.A."/>
            <person name="Vuilleumier S."/>
        </authorList>
    </citation>
    <scope>NUCLEOTIDE SEQUENCE [LARGE SCALE GENOMIC DNA]</scope>
    <source>
        <strain evidence="8">CM4 / NCIMB 13688</strain>
        <plasmid evidence="7 8">pCMU01</plasmid>
    </source>
</reference>
<dbReference type="InterPro" id="IPR002104">
    <property type="entry name" value="Integrase_catalytic"/>
</dbReference>
<dbReference type="InterPro" id="IPR010998">
    <property type="entry name" value="Integrase_recombinase_N"/>
</dbReference>
<dbReference type="SUPFAM" id="SSF56349">
    <property type="entry name" value="DNA breaking-rejoining enzymes"/>
    <property type="match status" value="1"/>
</dbReference>
<name>B7L2Y3_METC4</name>
<proteinExistence type="inferred from homology"/>
<dbReference type="Gene3D" id="1.10.443.10">
    <property type="entry name" value="Intergrase catalytic core"/>
    <property type="match status" value="1"/>
</dbReference>
<feature type="region of interest" description="Disordered" evidence="5">
    <location>
        <begin position="452"/>
        <end position="471"/>
    </location>
</feature>
<keyword evidence="4" id="KW-0233">DNA recombination</keyword>
<evidence type="ECO:0000256" key="5">
    <source>
        <dbReference type="SAM" id="MobiDB-lite"/>
    </source>
</evidence>
<dbReference type="Pfam" id="PF00589">
    <property type="entry name" value="Phage_integrase"/>
    <property type="match status" value="1"/>
</dbReference>
<keyword evidence="3" id="KW-0238">DNA-binding</keyword>
<reference evidence="7 8" key="1">
    <citation type="submission" date="2008-12" db="EMBL/GenBank/DDBJ databases">
        <title>Complete sequence of plasmid1 of Methylobacterium chloromethanicum CM4.</title>
        <authorList>
            <consortium name="US DOE Joint Genome Institute"/>
            <person name="Lucas S."/>
            <person name="Copeland A."/>
            <person name="Lapidus A."/>
            <person name="Glavina del Rio T."/>
            <person name="Dalin E."/>
            <person name="Tice H."/>
            <person name="Bruce D."/>
            <person name="Goodwin L."/>
            <person name="Pitluck S."/>
            <person name="Chertkov O."/>
            <person name="Brettin T."/>
            <person name="Detter J.C."/>
            <person name="Han C."/>
            <person name="Larimer F."/>
            <person name="Land M."/>
            <person name="Hauser L."/>
            <person name="Kyrpides N."/>
            <person name="Mikhailova N."/>
            <person name="Marx C."/>
            <person name="Richardson P."/>
        </authorList>
    </citation>
    <scope>NUCLEOTIDE SEQUENCE [LARGE SCALE GENOMIC DNA]</scope>
    <source>
        <strain evidence="8">CM4 / NCIMB 13688</strain>
        <plasmid evidence="7 8">pCMU01</plasmid>
    </source>
</reference>
<evidence type="ECO:0000256" key="3">
    <source>
        <dbReference type="ARBA" id="ARBA00023125"/>
    </source>
</evidence>
<evidence type="ECO:0000313" key="7">
    <source>
        <dbReference type="EMBL" id="ACK86191.1"/>
    </source>
</evidence>
<protein>
    <submittedName>
        <fullName evidence="7">Integrase family protein</fullName>
    </submittedName>
</protein>
<keyword evidence="2" id="KW-0229">DNA integration</keyword>
<dbReference type="GO" id="GO:0003677">
    <property type="term" value="F:DNA binding"/>
    <property type="evidence" value="ECO:0007669"/>
    <property type="project" value="UniProtKB-KW"/>
</dbReference>
<comment type="similarity">
    <text evidence="1">Belongs to the 'phage' integrase family.</text>
</comment>
<geneLocation type="plasmid" evidence="7 8">
    <name>pCMU01</name>
</geneLocation>
<evidence type="ECO:0000256" key="4">
    <source>
        <dbReference type="ARBA" id="ARBA00023172"/>
    </source>
</evidence>
<evidence type="ECO:0000259" key="6">
    <source>
        <dbReference type="PROSITE" id="PS51898"/>
    </source>
</evidence>
<dbReference type="EMBL" id="CP001299">
    <property type="protein sequence ID" value="ACK86191.1"/>
    <property type="molecule type" value="Genomic_DNA"/>
</dbReference>
<accession>B7L2Y3</accession>
<dbReference type="RefSeq" id="WP_012606094.1">
    <property type="nucleotide sequence ID" value="NC_011758.1"/>
</dbReference>
<dbReference type="InterPro" id="IPR011010">
    <property type="entry name" value="DNA_brk_join_enz"/>
</dbReference>
<dbReference type="PANTHER" id="PTHR30349:SF41">
    <property type="entry name" value="INTEGRASE_RECOMBINASE PROTEIN MJ0367-RELATED"/>
    <property type="match status" value="1"/>
</dbReference>
<dbReference type="Gene3D" id="1.10.150.130">
    <property type="match status" value="1"/>
</dbReference>
<keyword evidence="7" id="KW-0614">Plasmid</keyword>